<protein>
    <submittedName>
        <fullName evidence="2">ZINC-FINGER PROTEIN</fullName>
    </submittedName>
</protein>
<keyword evidence="1" id="KW-0472">Membrane</keyword>
<keyword evidence="2" id="KW-0863">Zinc-finger</keyword>
<accession>A0A160U098</accession>
<dbReference type="AlphaFoldDB" id="A0A160U098"/>
<keyword evidence="2" id="KW-0862">Zinc</keyword>
<reference evidence="2" key="1">
    <citation type="submission" date="2015-10" db="EMBL/GenBank/DDBJ databases">
        <authorList>
            <person name="Gilbert D.G."/>
        </authorList>
    </citation>
    <scope>NUCLEOTIDE SEQUENCE</scope>
</reference>
<dbReference type="GO" id="GO:0008270">
    <property type="term" value="F:zinc ion binding"/>
    <property type="evidence" value="ECO:0007669"/>
    <property type="project" value="UniProtKB-KW"/>
</dbReference>
<evidence type="ECO:0000256" key="1">
    <source>
        <dbReference type="SAM" id="Phobius"/>
    </source>
</evidence>
<feature type="transmembrane region" description="Helical" evidence="1">
    <location>
        <begin position="62"/>
        <end position="81"/>
    </location>
</feature>
<keyword evidence="1" id="KW-1133">Transmembrane helix</keyword>
<organism evidence="2">
    <name type="scientific">hydrothermal vent metagenome</name>
    <dbReference type="NCBI Taxonomy" id="652676"/>
    <lineage>
        <taxon>unclassified sequences</taxon>
        <taxon>metagenomes</taxon>
        <taxon>ecological metagenomes</taxon>
    </lineage>
</organism>
<evidence type="ECO:0000313" key="2">
    <source>
        <dbReference type="EMBL" id="CUS56841.1"/>
    </source>
</evidence>
<keyword evidence="1" id="KW-0812">Transmembrane</keyword>
<gene>
    <name evidence="2" type="ORF">MGWOODY_Hyp1303</name>
</gene>
<sequence>MTGHTPAQDQKPSLMTAIGRGLRFRCPKCGQGRIFRAYLKQADACDHCGEPLGSIRADDGPAWLTVLSLGPFLVAITFFVSFGHFPLWAALPVAAIAVTGAVLLLLPRIKGAFIAALWVSGMGNGAGTAD</sequence>
<name>A0A160U098_9ZZZZ</name>
<dbReference type="Pfam" id="PF06170">
    <property type="entry name" value="DUF983"/>
    <property type="match status" value="1"/>
</dbReference>
<feature type="transmembrane region" description="Helical" evidence="1">
    <location>
        <begin position="87"/>
        <end position="106"/>
    </location>
</feature>
<proteinExistence type="predicted"/>
<keyword evidence="2" id="KW-0479">Metal-binding</keyword>
<dbReference type="EMBL" id="CZQD01000034">
    <property type="protein sequence ID" value="CUS56841.1"/>
    <property type="molecule type" value="Genomic_DNA"/>
</dbReference>
<dbReference type="InterPro" id="IPR009325">
    <property type="entry name" value="DUF983"/>
</dbReference>